<keyword evidence="1" id="KW-0521">NADP</keyword>
<protein>
    <submittedName>
        <fullName evidence="5">NADP-dependent oxidoreductase domain-containing protein</fullName>
    </submittedName>
</protein>
<feature type="domain" description="NADP-dependent oxidoreductase" evidence="4">
    <location>
        <begin position="26"/>
        <end position="324"/>
    </location>
</feature>
<dbReference type="Gene3D" id="3.20.20.100">
    <property type="entry name" value="NADP-dependent oxidoreductase domain"/>
    <property type="match status" value="1"/>
</dbReference>
<evidence type="ECO:0000259" key="4">
    <source>
        <dbReference type="Pfam" id="PF00248"/>
    </source>
</evidence>
<dbReference type="PANTHER" id="PTHR43364">
    <property type="entry name" value="NADH-SPECIFIC METHYLGLYOXAL REDUCTASE-RELATED"/>
    <property type="match status" value="1"/>
</dbReference>
<dbReference type="InterPro" id="IPR023210">
    <property type="entry name" value="NADP_OxRdtase_dom"/>
</dbReference>
<name>A0ABR4JYB9_9EURO</name>
<dbReference type="InterPro" id="IPR050523">
    <property type="entry name" value="AKR_Detox_Biosynth"/>
</dbReference>
<gene>
    <name evidence="5" type="ORF">BJY01DRAFT_247959</name>
</gene>
<dbReference type="InterPro" id="IPR036812">
    <property type="entry name" value="NAD(P)_OxRdtase_dom_sf"/>
</dbReference>
<dbReference type="PANTHER" id="PTHR43364:SF7">
    <property type="entry name" value="NADP-DEPENDENT OXIDOREDUCTASE DOMAIN-CONTAINING PROTEIN-RELATED"/>
    <property type="match status" value="1"/>
</dbReference>
<dbReference type="SUPFAM" id="SSF51430">
    <property type="entry name" value="NAD(P)-linked oxidoreductase"/>
    <property type="match status" value="1"/>
</dbReference>
<evidence type="ECO:0000313" key="5">
    <source>
        <dbReference type="EMBL" id="KAL2844796.1"/>
    </source>
</evidence>
<dbReference type="Proteomes" id="UP001610446">
    <property type="component" value="Unassembled WGS sequence"/>
</dbReference>
<evidence type="ECO:0000256" key="3">
    <source>
        <dbReference type="ARBA" id="ARBA00038157"/>
    </source>
</evidence>
<accession>A0ABR4JYB9</accession>
<proteinExistence type="inferred from homology"/>
<organism evidence="5 6">
    <name type="scientific">Aspergillus pseudoustus</name>
    <dbReference type="NCBI Taxonomy" id="1810923"/>
    <lineage>
        <taxon>Eukaryota</taxon>
        <taxon>Fungi</taxon>
        <taxon>Dikarya</taxon>
        <taxon>Ascomycota</taxon>
        <taxon>Pezizomycotina</taxon>
        <taxon>Eurotiomycetes</taxon>
        <taxon>Eurotiomycetidae</taxon>
        <taxon>Eurotiales</taxon>
        <taxon>Aspergillaceae</taxon>
        <taxon>Aspergillus</taxon>
        <taxon>Aspergillus subgen. Nidulantes</taxon>
    </lineage>
</organism>
<evidence type="ECO:0000313" key="6">
    <source>
        <dbReference type="Proteomes" id="UP001610446"/>
    </source>
</evidence>
<keyword evidence="6" id="KW-1185">Reference proteome</keyword>
<keyword evidence="2" id="KW-0560">Oxidoreductase</keyword>
<evidence type="ECO:0000256" key="2">
    <source>
        <dbReference type="ARBA" id="ARBA00023002"/>
    </source>
</evidence>
<dbReference type="Pfam" id="PF00248">
    <property type="entry name" value="Aldo_ket_red"/>
    <property type="match status" value="1"/>
</dbReference>
<comment type="caution">
    <text evidence="5">The sequence shown here is derived from an EMBL/GenBank/DDBJ whole genome shotgun (WGS) entry which is preliminary data.</text>
</comment>
<dbReference type="EMBL" id="JBFXLU010000077">
    <property type="protein sequence ID" value="KAL2844796.1"/>
    <property type="molecule type" value="Genomic_DNA"/>
</dbReference>
<reference evidence="5 6" key="1">
    <citation type="submission" date="2024-07" db="EMBL/GenBank/DDBJ databases">
        <title>Section-level genome sequencing and comparative genomics of Aspergillus sections Usti and Cavernicolus.</title>
        <authorList>
            <consortium name="Lawrence Berkeley National Laboratory"/>
            <person name="Nybo J.L."/>
            <person name="Vesth T.C."/>
            <person name="Theobald S."/>
            <person name="Frisvad J.C."/>
            <person name="Larsen T.O."/>
            <person name="Kjaerboelling I."/>
            <person name="Rothschild-Mancinelli K."/>
            <person name="Lyhne E.K."/>
            <person name="Kogle M.E."/>
            <person name="Barry K."/>
            <person name="Clum A."/>
            <person name="Na H."/>
            <person name="Ledsgaard L."/>
            <person name="Lin J."/>
            <person name="Lipzen A."/>
            <person name="Kuo A."/>
            <person name="Riley R."/>
            <person name="Mondo S."/>
            <person name="Labutti K."/>
            <person name="Haridas S."/>
            <person name="Pangalinan J."/>
            <person name="Salamov A.A."/>
            <person name="Simmons B.A."/>
            <person name="Magnuson J.K."/>
            <person name="Chen J."/>
            <person name="Drula E."/>
            <person name="Henrissat B."/>
            <person name="Wiebenga A."/>
            <person name="Lubbers R.J."/>
            <person name="Gomes A.C."/>
            <person name="Makela M.R."/>
            <person name="Stajich J."/>
            <person name="Grigoriev I.V."/>
            <person name="Mortensen U.H."/>
            <person name="De Vries R.P."/>
            <person name="Baker S.E."/>
            <person name="Andersen M.R."/>
        </authorList>
    </citation>
    <scope>NUCLEOTIDE SEQUENCE [LARGE SCALE GENOMIC DNA]</scope>
    <source>
        <strain evidence="5 6">CBS 123904</strain>
    </source>
</reference>
<sequence>MSSSKPTSLLARHRPLAPNAGIFVSPICLGTMNFGGVYTGTLGECNKETAFEILDLFYSSGGNFLDTASSYQGGESEKWIGEWLTKTGHRDEMIIATKYTSAFMQKSHPGLQQSNFGGNSAKSLRLSVESSIEKLQTSYVDILYVHYWDMTTSIPEIMQSLNHLVATGKVIYLGISDTPAWIVAKCNAYAREHGLRPFSIYQGRWSAADRDLERDIIPMCRDEGMALAPWGVLGRGLFRSGNAPKEGGRNAPSLNTGREGPVSEVLNAVASRKGVPITSIALAYVRNKAPYVFPICGGRTVDHLKGNIEALRVQLSDEDIAEIETGYDFDLGFPHNFLSATGNAPQGPEDISISNRRGTFEYIKSGYEITGAS</sequence>
<comment type="similarity">
    <text evidence="3">Belongs to the aldo/keto reductase family. Aldo/keto reductase 2 subfamily.</text>
</comment>
<evidence type="ECO:0000256" key="1">
    <source>
        <dbReference type="ARBA" id="ARBA00022857"/>
    </source>
</evidence>